<evidence type="ECO:0000256" key="1">
    <source>
        <dbReference type="ARBA" id="ARBA00010541"/>
    </source>
</evidence>
<evidence type="ECO:0000256" key="3">
    <source>
        <dbReference type="ARBA" id="ARBA00022801"/>
    </source>
</evidence>
<dbReference type="SUPFAM" id="SSF50494">
    <property type="entry name" value="Trypsin-like serine proteases"/>
    <property type="match status" value="1"/>
</dbReference>
<evidence type="ECO:0000256" key="4">
    <source>
        <dbReference type="SAM" id="SignalP"/>
    </source>
</evidence>
<dbReference type="Gene3D" id="2.40.10.10">
    <property type="entry name" value="Trypsin-like serine proteases"/>
    <property type="match status" value="2"/>
</dbReference>
<reference evidence="5 6" key="1">
    <citation type="submission" date="2017-09" db="EMBL/GenBank/DDBJ databases">
        <title>The diverse metabolic capabilities of V. boronicumulans make it an excellent choice for continued studies on novel biodegradation.</title>
        <authorList>
            <person name="Sun S."/>
        </authorList>
    </citation>
    <scope>NUCLEOTIDE SEQUENCE [LARGE SCALE GENOMIC DNA]</scope>
    <source>
        <strain evidence="5 6">J1</strain>
    </source>
</reference>
<dbReference type="InterPro" id="IPR001940">
    <property type="entry name" value="Peptidase_S1C"/>
</dbReference>
<feature type="chain" id="PRO_5012580532" evidence="4">
    <location>
        <begin position="27"/>
        <end position="466"/>
    </location>
</feature>
<organism evidence="5 6">
    <name type="scientific">Variovorax boronicumulans</name>
    <dbReference type="NCBI Taxonomy" id="436515"/>
    <lineage>
        <taxon>Bacteria</taxon>
        <taxon>Pseudomonadati</taxon>
        <taxon>Pseudomonadota</taxon>
        <taxon>Betaproteobacteria</taxon>
        <taxon>Burkholderiales</taxon>
        <taxon>Comamonadaceae</taxon>
        <taxon>Variovorax</taxon>
    </lineage>
</organism>
<dbReference type="RefSeq" id="WP_095746887.1">
    <property type="nucleotide sequence ID" value="NZ_CP023284.1"/>
</dbReference>
<dbReference type="KEGG" id="vbo:CKY39_29080"/>
<feature type="signal peptide" evidence="4">
    <location>
        <begin position="1"/>
        <end position="26"/>
    </location>
</feature>
<dbReference type="PANTHER" id="PTHR43343">
    <property type="entry name" value="PEPTIDASE S12"/>
    <property type="match status" value="1"/>
</dbReference>
<sequence>MKPVWTNPAPWLCAAGALLAAGTAAALEPDALFAKLTGSVWAVRTFDAQERPLRAGSAVVIAPGRLVTNCHVLAKASNFVVKRDNVTYGATLEYPDPGRDLCQIKVANFTATPVTLAPAGGARVGQRVYAIGNPRGLENTLSEGLLSGLRGGDGEARLLQTTAAIAPGSSGGGLFDSDGRLLGITTFSARDGGNLNFAMPAEFLAELPARAQAQLAARAREPAGAAARRVADAGGAGIPLTEPLRAGDALEYVRTDRLTGNRAPVIYRVDRVSGDEVSFNAGSRIEKTNGQVVSITSPAGGLFDTASPPGGWALRKDDIQPGMRWQLDYVTTTGDRLRHELTASVGGEQTMRVDGVELNVMRIGYEGWIFASSTTSLPLTGASTRFRGAAWYSPELGRVVRFEGEYQRGVSSGPTRAWSWSASSAEAPGSPEIGRLAISSYNRGLRSVFVAPRRRHASCPFIGRKA</sequence>
<keyword evidence="4" id="KW-0732">Signal</keyword>
<dbReference type="EMBL" id="CP023284">
    <property type="protein sequence ID" value="ATA56823.1"/>
    <property type="molecule type" value="Genomic_DNA"/>
</dbReference>
<dbReference type="InterPro" id="IPR009003">
    <property type="entry name" value="Peptidase_S1_PA"/>
</dbReference>
<evidence type="ECO:0000256" key="2">
    <source>
        <dbReference type="ARBA" id="ARBA00022670"/>
    </source>
</evidence>
<dbReference type="Pfam" id="PF13365">
    <property type="entry name" value="Trypsin_2"/>
    <property type="match status" value="1"/>
</dbReference>
<accession>A0A250DS95</accession>
<dbReference type="PRINTS" id="PR00834">
    <property type="entry name" value="PROTEASES2C"/>
</dbReference>
<comment type="similarity">
    <text evidence="1">Belongs to the peptidase S1C family.</text>
</comment>
<dbReference type="Proteomes" id="UP000217154">
    <property type="component" value="Chromosome"/>
</dbReference>
<proteinExistence type="inferred from homology"/>
<protein>
    <submittedName>
        <fullName evidence="5">Serine protease</fullName>
    </submittedName>
</protein>
<evidence type="ECO:0000313" key="6">
    <source>
        <dbReference type="Proteomes" id="UP000217154"/>
    </source>
</evidence>
<dbReference type="InterPro" id="IPR043504">
    <property type="entry name" value="Peptidase_S1_PA_chymotrypsin"/>
</dbReference>
<dbReference type="GO" id="GO:0004252">
    <property type="term" value="F:serine-type endopeptidase activity"/>
    <property type="evidence" value="ECO:0007669"/>
    <property type="project" value="InterPro"/>
</dbReference>
<evidence type="ECO:0000313" key="5">
    <source>
        <dbReference type="EMBL" id="ATA56823.1"/>
    </source>
</evidence>
<dbReference type="AlphaFoldDB" id="A0A250DS95"/>
<dbReference type="GO" id="GO:0006508">
    <property type="term" value="P:proteolysis"/>
    <property type="evidence" value="ECO:0007669"/>
    <property type="project" value="UniProtKB-KW"/>
</dbReference>
<name>A0A250DS95_9BURK</name>
<keyword evidence="2 5" id="KW-0645">Protease</keyword>
<gene>
    <name evidence="5" type="ORF">CKY39_29080</name>
</gene>
<keyword evidence="3" id="KW-0378">Hydrolase</keyword>
<dbReference type="PANTHER" id="PTHR43343:SF3">
    <property type="entry name" value="PROTEASE DO-LIKE 8, CHLOROPLASTIC"/>
    <property type="match status" value="1"/>
</dbReference>
<dbReference type="InterPro" id="IPR051201">
    <property type="entry name" value="Chloro_Bact_Ser_Proteases"/>
</dbReference>